<gene>
    <name evidence="1" type="ORF">EV182_004509</name>
</gene>
<reference evidence="1" key="1">
    <citation type="submission" date="2022-06" db="EMBL/GenBank/DDBJ databases">
        <title>Phylogenomic reconstructions and comparative analyses of Kickxellomycotina fungi.</title>
        <authorList>
            <person name="Reynolds N.K."/>
            <person name="Stajich J.E."/>
            <person name="Barry K."/>
            <person name="Grigoriev I.V."/>
            <person name="Crous P."/>
            <person name="Smith M.E."/>
        </authorList>
    </citation>
    <scope>NUCLEOTIDE SEQUENCE</scope>
    <source>
        <strain evidence="1">RSA 2271</strain>
    </source>
</reference>
<name>A0ACC1HEQ0_9FUNG</name>
<sequence>MSSFGLLDKKDEADVEVQWGDQQRINQFSKCNARLELLEEEYAKQQTEKEYLDDLSMEIELLDEDEPVRFKVGTTFMLIPLEDARWRVEKQKEEIDHKVDELRDRIEATEKEMAELKTILYNKFGKAINLEKD</sequence>
<evidence type="ECO:0000313" key="1">
    <source>
        <dbReference type="EMBL" id="KAJ1673811.1"/>
    </source>
</evidence>
<proteinExistence type="predicted"/>
<dbReference type="Proteomes" id="UP001145114">
    <property type="component" value="Unassembled WGS sequence"/>
</dbReference>
<protein>
    <submittedName>
        <fullName evidence="1">Uncharacterized protein</fullName>
    </submittedName>
</protein>
<keyword evidence="2" id="KW-1185">Reference proteome</keyword>
<comment type="caution">
    <text evidence="1">The sequence shown here is derived from an EMBL/GenBank/DDBJ whole genome shotgun (WGS) entry which is preliminary data.</text>
</comment>
<dbReference type="EMBL" id="JAMZIH010006539">
    <property type="protein sequence ID" value="KAJ1673811.1"/>
    <property type="molecule type" value="Genomic_DNA"/>
</dbReference>
<evidence type="ECO:0000313" key="2">
    <source>
        <dbReference type="Proteomes" id="UP001145114"/>
    </source>
</evidence>
<accession>A0ACC1HEQ0</accession>
<organism evidence="1 2">
    <name type="scientific">Spiromyces aspiralis</name>
    <dbReference type="NCBI Taxonomy" id="68401"/>
    <lineage>
        <taxon>Eukaryota</taxon>
        <taxon>Fungi</taxon>
        <taxon>Fungi incertae sedis</taxon>
        <taxon>Zoopagomycota</taxon>
        <taxon>Kickxellomycotina</taxon>
        <taxon>Kickxellomycetes</taxon>
        <taxon>Kickxellales</taxon>
        <taxon>Kickxellaceae</taxon>
        <taxon>Spiromyces</taxon>
    </lineage>
</organism>